<keyword evidence="3 5" id="KW-0547">Nucleotide-binding</keyword>
<evidence type="ECO:0000256" key="5">
    <source>
        <dbReference type="HAMAP-Rule" id="MF_01883"/>
    </source>
</evidence>
<keyword evidence="7" id="KW-1185">Reference proteome</keyword>
<dbReference type="InterPro" id="IPR002736">
    <property type="entry name" value="CitG"/>
</dbReference>
<dbReference type="HAMAP" id="MF_01883">
    <property type="entry name" value="MdcB"/>
    <property type="match status" value="1"/>
</dbReference>
<keyword evidence="6" id="KW-0328">Glycosyltransferase</keyword>
<reference evidence="6 7" key="1">
    <citation type="submission" date="2022-06" db="EMBL/GenBank/DDBJ databases">
        <title>Rhizosaccharibacter gen. nov. sp. nov. KSS12, endophytic bacteria isolated from sugarcane.</title>
        <authorList>
            <person name="Pitiwittayakul N."/>
        </authorList>
    </citation>
    <scope>NUCLEOTIDE SEQUENCE [LARGE SCALE GENOMIC DNA]</scope>
    <source>
        <strain evidence="6 7">KSS12</strain>
    </source>
</reference>
<dbReference type="Proteomes" id="UP001524547">
    <property type="component" value="Unassembled WGS sequence"/>
</dbReference>
<evidence type="ECO:0000256" key="2">
    <source>
        <dbReference type="ARBA" id="ARBA00022679"/>
    </source>
</evidence>
<gene>
    <name evidence="5 6" type="primary">mdcB</name>
    <name evidence="6" type="ORF">NFI88_16690</name>
</gene>
<dbReference type="GO" id="GO:0016757">
    <property type="term" value="F:glycosyltransferase activity"/>
    <property type="evidence" value="ECO:0007669"/>
    <property type="project" value="UniProtKB-KW"/>
</dbReference>
<dbReference type="EC" id="2.4.2.52" evidence="5"/>
<name>A0ABT1W3K5_9PROT</name>
<keyword evidence="4 5" id="KW-0067">ATP-binding</keyword>
<dbReference type="EMBL" id="JAMZEJ010000012">
    <property type="protein sequence ID" value="MCQ8242473.1"/>
    <property type="molecule type" value="Genomic_DNA"/>
</dbReference>
<dbReference type="Gene3D" id="1.10.4200.10">
    <property type="entry name" value="Triphosphoribosyl-dephospho-CoA protein"/>
    <property type="match status" value="2"/>
</dbReference>
<evidence type="ECO:0000256" key="3">
    <source>
        <dbReference type="ARBA" id="ARBA00022741"/>
    </source>
</evidence>
<evidence type="ECO:0000313" key="6">
    <source>
        <dbReference type="EMBL" id="MCQ8242473.1"/>
    </source>
</evidence>
<evidence type="ECO:0000313" key="7">
    <source>
        <dbReference type="Proteomes" id="UP001524547"/>
    </source>
</evidence>
<protein>
    <recommendedName>
        <fullName evidence="5">Probable 2-(5''-triphosphoribosyl)-3'-dephosphocoenzyme-A synthase</fullName>
        <shortName evidence="5">2-(5''-triphosphoribosyl)-3'-dephospho-CoA synthase</shortName>
        <ecNumber evidence="5">2.4.2.52</ecNumber>
    </recommendedName>
</protein>
<dbReference type="PANTHER" id="PTHR30201:SF2">
    <property type="entry name" value="2-(5''-TRIPHOSPHORIBOSYL)-3'-DEPHOSPHOCOENZYME-A SYNTHASE"/>
    <property type="match status" value="1"/>
</dbReference>
<proteinExistence type="inferred from homology"/>
<dbReference type="RefSeq" id="WP_422921232.1">
    <property type="nucleotide sequence ID" value="NZ_JAMZEJ010000012.1"/>
</dbReference>
<dbReference type="GO" id="GO:0046917">
    <property type="term" value="F:triphosphoribosyl-dephospho-CoA synthase activity"/>
    <property type="evidence" value="ECO:0007669"/>
    <property type="project" value="UniProtKB-EC"/>
</dbReference>
<dbReference type="Pfam" id="PF01874">
    <property type="entry name" value="CitG"/>
    <property type="match status" value="1"/>
</dbReference>
<sequence>MIGELAHRALLLELRCFPKPGLVSHIDSGSHQDMDAACFEASAAAIRPFLSALACAGHEGADMPALRVIGMAAERAMMAATGGVNTHRGAIFGLGLLCAAAGVATERGPAHLGDVVAARWGDAIRGGPVPPRSHGTTALRRYGIGGAREQAAKGFPLLYAHGLPAWREGCRLGGGDDEAARLHCFFALMAVLPDTTLLHRGGMEGLLFAQGQARRFLDAGGVGRPGWRQDARAMHRLFVERSLSGGGCADMLAMTLFVAMVEDLPRGAASIAATDMMIDTVGSGG</sequence>
<keyword evidence="2 5" id="KW-0808">Transferase</keyword>
<dbReference type="PANTHER" id="PTHR30201">
    <property type="entry name" value="TRIPHOSPHORIBOSYL-DEPHOSPHO-COA SYNTHASE"/>
    <property type="match status" value="1"/>
</dbReference>
<evidence type="ECO:0000256" key="4">
    <source>
        <dbReference type="ARBA" id="ARBA00022840"/>
    </source>
</evidence>
<comment type="function">
    <text evidence="5">Involved in the formation of 2-(5''-phosphoribosyl)-3'-dephosphocoenzyme-A, the prosthetic group of the acyl-carrier protein of the malonate decarboxylase.</text>
</comment>
<dbReference type="NCBIfam" id="TIGR03132">
    <property type="entry name" value="malonate_mdcB"/>
    <property type="match status" value="1"/>
</dbReference>
<comment type="similarity">
    <text evidence="5">Belongs to the CitG/MdcB family.</text>
</comment>
<evidence type="ECO:0000256" key="1">
    <source>
        <dbReference type="ARBA" id="ARBA00001210"/>
    </source>
</evidence>
<organism evidence="6 7">
    <name type="scientific">Rhizosaccharibacter radicis</name>
    <dbReference type="NCBI Taxonomy" id="2782605"/>
    <lineage>
        <taxon>Bacteria</taxon>
        <taxon>Pseudomonadati</taxon>
        <taxon>Pseudomonadota</taxon>
        <taxon>Alphaproteobacteria</taxon>
        <taxon>Acetobacterales</taxon>
        <taxon>Acetobacteraceae</taxon>
        <taxon>Rhizosaccharibacter</taxon>
    </lineage>
</organism>
<accession>A0ABT1W3K5</accession>
<comment type="catalytic activity">
    <reaction evidence="1 5">
        <text>3'-dephospho-CoA + ATP = 2'-(5''-triphospho-alpha-D-ribosyl)-3'-dephospho-CoA + adenine</text>
        <dbReference type="Rhea" id="RHEA:15117"/>
        <dbReference type="ChEBI" id="CHEBI:16708"/>
        <dbReference type="ChEBI" id="CHEBI:30616"/>
        <dbReference type="ChEBI" id="CHEBI:57328"/>
        <dbReference type="ChEBI" id="CHEBI:61378"/>
        <dbReference type="EC" id="2.4.2.52"/>
    </reaction>
</comment>
<dbReference type="InterPro" id="IPR017555">
    <property type="entry name" value="TriPribosyl-deP-CoA_syn"/>
</dbReference>
<comment type="caution">
    <text evidence="6">The sequence shown here is derived from an EMBL/GenBank/DDBJ whole genome shotgun (WGS) entry which is preliminary data.</text>
</comment>